<dbReference type="InterPro" id="IPR003593">
    <property type="entry name" value="AAA+_ATPase"/>
</dbReference>
<dbReference type="InterPro" id="IPR017871">
    <property type="entry name" value="ABC_transporter-like_CS"/>
</dbReference>
<keyword evidence="13" id="KW-1185">Reference proteome</keyword>
<evidence type="ECO:0000256" key="3">
    <source>
        <dbReference type="ARBA" id="ARBA00022475"/>
    </source>
</evidence>
<dbReference type="GO" id="GO:0015421">
    <property type="term" value="F:ABC-type oligopeptide transporter activity"/>
    <property type="evidence" value="ECO:0007669"/>
    <property type="project" value="TreeGrafter"/>
</dbReference>
<dbReference type="EMBL" id="CP042467">
    <property type="protein sequence ID" value="QED26230.1"/>
    <property type="molecule type" value="Genomic_DNA"/>
</dbReference>
<dbReference type="KEGG" id="bbae:FRD01_02945"/>
<dbReference type="SMART" id="SM00382">
    <property type="entry name" value="AAA"/>
    <property type="match status" value="1"/>
</dbReference>
<dbReference type="GO" id="GO:0005524">
    <property type="term" value="F:ATP binding"/>
    <property type="evidence" value="ECO:0007669"/>
    <property type="project" value="UniProtKB-KW"/>
</dbReference>
<evidence type="ECO:0000313" key="12">
    <source>
        <dbReference type="EMBL" id="QED26230.1"/>
    </source>
</evidence>
<dbReference type="GO" id="GO:0005886">
    <property type="term" value="C:plasma membrane"/>
    <property type="evidence" value="ECO:0007669"/>
    <property type="project" value="UniProtKB-SubCell"/>
</dbReference>
<keyword evidence="7 9" id="KW-1133">Transmembrane helix</keyword>
<evidence type="ECO:0000256" key="1">
    <source>
        <dbReference type="ARBA" id="ARBA00004651"/>
    </source>
</evidence>
<dbReference type="Gene3D" id="3.40.50.300">
    <property type="entry name" value="P-loop containing nucleotide triphosphate hydrolases"/>
    <property type="match status" value="1"/>
</dbReference>
<evidence type="ECO:0000256" key="8">
    <source>
        <dbReference type="ARBA" id="ARBA00023136"/>
    </source>
</evidence>
<dbReference type="Pfam" id="PF00664">
    <property type="entry name" value="ABC_membrane"/>
    <property type="match status" value="1"/>
</dbReference>
<evidence type="ECO:0000256" key="6">
    <source>
        <dbReference type="ARBA" id="ARBA00022840"/>
    </source>
</evidence>
<evidence type="ECO:0000313" key="13">
    <source>
        <dbReference type="Proteomes" id="UP000321595"/>
    </source>
</evidence>
<dbReference type="InterPro" id="IPR039421">
    <property type="entry name" value="Type_1_exporter"/>
</dbReference>
<dbReference type="InterPro" id="IPR011527">
    <property type="entry name" value="ABC1_TM_dom"/>
</dbReference>
<dbReference type="InterPro" id="IPR036640">
    <property type="entry name" value="ABC1_TM_sf"/>
</dbReference>
<dbReference type="InterPro" id="IPR003439">
    <property type="entry name" value="ABC_transporter-like_ATP-bd"/>
</dbReference>
<dbReference type="PANTHER" id="PTHR43394">
    <property type="entry name" value="ATP-DEPENDENT PERMEASE MDL1, MITOCHONDRIAL"/>
    <property type="match status" value="1"/>
</dbReference>
<keyword evidence="4 9" id="KW-0812">Transmembrane</keyword>
<evidence type="ECO:0000259" key="10">
    <source>
        <dbReference type="PROSITE" id="PS50893"/>
    </source>
</evidence>
<organism evidence="12 13">
    <name type="scientific">Microvenator marinus</name>
    <dbReference type="NCBI Taxonomy" id="2600177"/>
    <lineage>
        <taxon>Bacteria</taxon>
        <taxon>Deltaproteobacteria</taxon>
        <taxon>Bradymonadales</taxon>
        <taxon>Microvenatoraceae</taxon>
        <taxon>Microvenator</taxon>
    </lineage>
</organism>
<feature type="transmembrane region" description="Helical" evidence="9">
    <location>
        <begin position="79"/>
        <end position="100"/>
    </location>
</feature>
<feature type="domain" description="ABC transmembrane type-1" evidence="11">
    <location>
        <begin position="52"/>
        <end position="326"/>
    </location>
</feature>
<reference evidence="12 13" key="1">
    <citation type="submission" date="2019-08" db="EMBL/GenBank/DDBJ databases">
        <authorList>
            <person name="Liang Q."/>
        </authorList>
    </citation>
    <scope>NUCLEOTIDE SEQUENCE [LARGE SCALE GENOMIC DNA]</scope>
    <source>
        <strain evidence="12 13">V1718</strain>
    </source>
</reference>
<dbReference type="PROSITE" id="PS50929">
    <property type="entry name" value="ABC_TM1F"/>
    <property type="match status" value="1"/>
</dbReference>
<dbReference type="Gene3D" id="1.20.1560.10">
    <property type="entry name" value="ABC transporter type 1, transmembrane domain"/>
    <property type="match status" value="1"/>
</dbReference>
<dbReference type="SUPFAM" id="SSF90123">
    <property type="entry name" value="ABC transporter transmembrane region"/>
    <property type="match status" value="1"/>
</dbReference>
<dbReference type="OrthoDB" id="9772049at2"/>
<gene>
    <name evidence="12" type="ORF">FRD01_02945</name>
</gene>
<feature type="transmembrane region" description="Helical" evidence="9">
    <location>
        <begin position="154"/>
        <end position="178"/>
    </location>
</feature>
<dbReference type="PROSITE" id="PS00211">
    <property type="entry name" value="ABC_TRANSPORTER_1"/>
    <property type="match status" value="1"/>
</dbReference>
<dbReference type="FunFam" id="3.40.50.300:FF:000221">
    <property type="entry name" value="Multidrug ABC transporter ATP-binding protein"/>
    <property type="match status" value="1"/>
</dbReference>
<evidence type="ECO:0000256" key="7">
    <source>
        <dbReference type="ARBA" id="ARBA00022989"/>
    </source>
</evidence>
<feature type="transmembrane region" description="Helical" evidence="9">
    <location>
        <begin position="265"/>
        <end position="284"/>
    </location>
</feature>
<name>A0A5B8XKB0_9DELT</name>
<accession>A0A5B8XKB0</accession>
<evidence type="ECO:0000259" key="11">
    <source>
        <dbReference type="PROSITE" id="PS50929"/>
    </source>
</evidence>
<evidence type="ECO:0000256" key="9">
    <source>
        <dbReference type="SAM" id="Phobius"/>
    </source>
</evidence>
<keyword evidence="5" id="KW-0547">Nucleotide-binding</keyword>
<evidence type="ECO:0000256" key="5">
    <source>
        <dbReference type="ARBA" id="ARBA00022741"/>
    </source>
</evidence>
<keyword evidence="2" id="KW-0813">Transport</keyword>
<sequence length="604" mass="68263">MSKKEKPDSSIGGAFKETSELQMSEWEVVKRLWHFMKPYWSLFAISLVLLPIITGLTLVQPWLLQLAIDNHFVPKDLNGFGLVVGGYAAAMFSVAALQFLQTWIMQLAGQRALRDLRQALFEHVQHLSTKFFQSQPVGRLMARMTTDIESLQEALASGMITMIGDVMMLVGIVVILLIKDWQFALASFVVVPFLVGLTAVFRHFMRKAFREIRVKVARLYSYLQESVTGISVIQLFVREKRGLEEYQRINEEYRNANFMAIRYDAMLYSVVETVGSITVGVIIWYGSGQVLQDAISLGVLVAFIEYMQKFFVPIRDLAQKYNFLQSAITAGERIFELLDQTDKIPQSESTRDVPEHIDSIEFKNVSFAYKTDEWVLRDVSFKVGRGEKVALVGHTGAGKSTIITLLTRLRDVTEGAILINGIDIREFDVQEYRHKFAVVLQDCFLFQGSVLENITLGDEIPMDEVERATQAVHAWKLIQAYPEKFQQSVQERGANLSAGERQLISFARALVHKPEVLILDEATANVDTQTESLLQSAVENMLERQTSVVVAHRLSTIQKADTILVLHRGELIERGSHAELLASDGHYAKLHRLQYRPSAPAKAS</sequence>
<dbReference type="FunFam" id="1.20.1560.10:FF:000011">
    <property type="entry name" value="Multidrug ABC transporter ATP-binding protein"/>
    <property type="match status" value="1"/>
</dbReference>
<comment type="subcellular location">
    <subcellularLocation>
        <location evidence="1">Cell membrane</location>
        <topology evidence="1">Multi-pass membrane protein</topology>
    </subcellularLocation>
</comment>
<protein>
    <submittedName>
        <fullName evidence="12">ABC transporter ATP-binding protein</fullName>
    </submittedName>
</protein>
<feature type="domain" description="ABC transporter" evidence="10">
    <location>
        <begin position="360"/>
        <end position="593"/>
    </location>
</feature>
<proteinExistence type="predicted"/>
<keyword evidence="6 12" id="KW-0067">ATP-binding</keyword>
<dbReference type="AlphaFoldDB" id="A0A5B8XKB0"/>
<dbReference type="Pfam" id="PF00005">
    <property type="entry name" value="ABC_tran"/>
    <property type="match status" value="1"/>
</dbReference>
<evidence type="ECO:0000256" key="4">
    <source>
        <dbReference type="ARBA" id="ARBA00022692"/>
    </source>
</evidence>
<dbReference type="InterPro" id="IPR027417">
    <property type="entry name" value="P-loop_NTPase"/>
</dbReference>
<dbReference type="RefSeq" id="WP_146957496.1">
    <property type="nucleotide sequence ID" value="NZ_CP042467.1"/>
</dbReference>
<keyword evidence="3" id="KW-1003">Cell membrane</keyword>
<dbReference type="PANTHER" id="PTHR43394:SF1">
    <property type="entry name" value="ATP-BINDING CASSETTE SUB-FAMILY B MEMBER 10, MITOCHONDRIAL"/>
    <property type="match status" value="1"/>
</dbReference>
<keyword evidence="8 9" id="KW-0472">Membrane</keyword>
<dbReference type="CDD" id="cd18544">
    <property type="entry name" value="ABC_6TM_TmrA_like"/>
    <property type="match status" value="1"/>
</dbReference>
<feature type="transmembrane region" description="Helical" evidence="9">
    <location>
        <begin position="184"/>
        <end position="205"/>
    </location>
</feature>
<dbReference type="PROSITE" id="PS50893">
    <property type="entry name" value="ABC_TRANSPORTER_2"/>
    <property type="match status" value="1"/>
</dbReference>
<feature type="transmembrane region" description="Helical" evidence="9">
    <location>
        <begin position="39"/>
        <end position="59"/>
    </location>
</feature>
<dbReference type="SUPFAM" id="SSF52540">
    <property type="entry name" value="P-loop containing nucleoside triphosphate hydrolases"/>
    <property type="match status" value="1"/>
</dbReference>
<dbReference type="Proteomes" id="UP000321595">
    <property type="component" value="Chromosome"/>
</dbReference>
<dbReference type="GO" id="GO:0016887">
    <property type="term" value="F:ATP hydrolysis activity"/>
    <property type="evidence" value="ECO:0007669"/>
    <property type="project" value="InterPro"/>
</dbReference>
<evidence type="ECO:0000256" key="2">
    <source>
        <dbReference type="ARBA" id="ARBA00022448"/>
    </source>
</evidence>